<keyword evidence="2" id="KW-1185">Reference proteome</keyword>
<sequence length="163" mass="17578">MNRLLVVGVDPGVTTGICALPYLDGRLQIEQVAVIQANPAAVPRIVAAFLAEAEGFTLMPILAVEEFVTNLRAARSATPEAGRITRQLIAQLQDVHLDHAARWYRRPAGIVKPWATDARIEAAGLDGPTHAMRNHARDAARHALYAAVRDGGIPDPLSRKAQP</sequence>
<evidence type="ECO:0000313" key="1">
    <source>
        <dbReference type="EMBL" id="WAL67108.1"/>
    </source>
</evidence>
<proteinExistence type="predicted"/>
<dbReference type="EMBL" id="CP113836">
    <property type="protein sequence ID" value="WAL67108.1"/>
    <property type="molecule type" value="Genomic_DNA"/>
</dbReference>
<dbReference type="RefSeq" id="WP_268757234.1">
    <property type="nucleotide sequence ID" value="NZ_CP113836.1"/>
</dbReference>
<accession>A0ABY7B7E4</accession>
<protein>
    <submittedName>
        <fullName evidence="1">Uncharacterized protein</fullName>
    </submittedName>
</protein>
<organism evidence="1 2">
    <name type="scientific">Amycolatopsis cynarae</name>
    <dbReference type="NCBI Taxonomy" id="2995223"/>
    <lineage>
        <taxon>Bacteria</taxon>
        <taxon>Bacillati</taxon>
        <taxon>Actinomycetota</taxon>
        <taxon>Actinomycetes</taxon>
        <taxon>Pseudonocardiales</taxon>
        <taxon>Pseudonocardiaceae</taxon>
        <taxon>Amycolatopsis</taxon>
    </lineage>
</organism>
<gene>
    <name evidence="1" type="ORF">ORV05_04790</name>
</gene>
<evidence type="ECO:0000313" key="2">
    <source>
        <dbReference type="Proteomes" id="UP001163203"/>
    </source>
</evidence>
<reference evidence="1" key="1">
    <citation type="submission" date="2022-11" db="EMBL/GenBank/DDBJ databases">
        <authorList>
            <person name="Mo P."/>
        </authorList>
    </citation>
    <scope>NUCLEOTIDE SEQUENCE</scope>
    <source>
        <strain evidence="1">HUAS 11-8</strain>
    </source>
</reference>
<dbReference type="Proteomes" id="UP001163203">
    <property type="component" value="Chromosome"/>
</dbReference>
<name>A0ABY7B7E4_9PSEU</name>